<protein>
    <submittedName>
        <fullName evidence="2">Uncharacterized protein</fullName>
    </submittedName>
</protein>
<evidence type="ECO:0000256" key="1">
    <source>
        <dbReference type="SAM" id="MobiDB-lite"/>
    </source>
</evidence>
<dbReference type="EMBL" id="AMCI01003411">
    <property type="protein sequence ID" value="EJX00372.1"/>
    <property type="molecule type" value="Genomic_DNA"/>
</dbReference>
<dbReference type="AlphaFoldDB" id="J9FZG3"/>
<feature type="compositionally biased region" description="Polar residues" evidence="1">
    <location>
        <begin position="1"/>
        <end position="32"/>
    </location>
</feature>
<gene>
    <name evidence="2" type="ORF">EVA_11524</name>
</gene>
<name>J9FZG3_9ZZZZ</name>
<feature type="region of interest" description="Disordered" evidence="1">
    <location>
        <begin position="1"/>
        <end position="54"/>
    </location>
</feature>
<comment type="caution">
    <text evidence="2">The sequence shown here is derived from an EMBL/GenBank/DDBJ whole genome shotgun (WGS) entry which is preliminary data.</text>
</comment>
<evidence type="ECO:0000313" key="2">
    <source>
        <dbReference type="EMBL" id="EJX00372.1"/>
    </source>
</evidence>
<organism evidence="2">
    <name type="scientific">gut metagenome</name>
    <dbReference type="NCBI Taxonomy" id="749906"/>
    <lineage>
        <taxon>unclassified sequences</taxon>
        <taxon>metagenomes</taxon>
        <taxon>organismal metagenomes</taxon>
    </lineage>
</organism>
<reference evidence="2" key="1">
    <citation type="journal article" date="2012" name="PLoS ONE">
        <title>Gene sets for utilization of primary and secondary nutrition supplies in the distal gut of endangered iberian lynx.</title>
        <authorList>
            <person name="Alcaide M."/>
            <person name="Messina E."/>
            <person name="Richter M."/>
            <person name="Bargiela R."/>
            <person name="Peplies J."/>
            <person name="Huws S.A."/>
            <person name="Newbold C.J."/>
            <person name="Golyshin P.N."/>
            <person name="Simon M.A."/>
            <person name="Lopez G."/>
            <person name="Yakimov M.M."/>
            <person name="Ferrer M."/>
        </authorList>
    </citation>
    <scope>NUCLEOTIDE SEQUENCE</scope>
</reference>
<sequence length="54" mass="5840">MSTSARSTPSAKDPTSSLLIRTNASTVQSASRNARKGPFSPKKMFPKISWNSLN</sequence>
<proteinExistence type="predicted"/>
<accession>J9FZG3</accession>